<evidence type="ECO:0000256" key="5">
    <source>
        <dbReference type="ARBA" id="ARBA00023125"/>
    </source>
</evidence>
<accession>S0FMM8</accession>
<dbReference type="Pfam" id="PF00072">
    <property type="entry name" value="Response_reg"/>
    <property type="match status" value="1"/>
</dbReference>
<evidence type="ECO:0000256" key="1">
    <source>
        <dbReference type="ARBA" id="ARBA00018672"/>
    </source>
</evidence>
<organism evidence="12 13">
    <name type="scientific">Ruminiclostridium cellobioparum subsp. termitidis CT1112</name>
    <dbReference type="NCBI Taxonomy" id="1195236"/>
    <lineage>
        <taxon>Bacteria</taxon>
        <taxon>Bacillati</taxon>
        <taxon>Bacillota</taxon>
        <taxon>Clostridia</taxon>
        <taxon>Eubacteriales</taxon>
        <taxon>Oscillospiraceae</taxon>
        <taxon>Ruminiclostridium</taxon>
    </lineage>
</organism>
<evidence type="ECO:0000256" key="2">
    <source>
        <dbReference type="ARBA" id="ARBA00022553"/>
    </source>
</evidence>
<protein>
    <recommendedName>
        <fullName evidence="1">Stage 0 sporulation protein A homolog</fullName>
    </recommendedName>
</protein>
<dbReference type="InterPro" id="IPR036388">
    <property type="entry name" value="WH-like_DNA-bd_sf"/>
</dbReference>
<keyword evidence="6" id="KW-0804">Transcription</keyword>
<dbReference type="PROSITE" id="PS50110">
    <property type="entry name" value="RESPONSE_REGULATORY"/>
    <property type="match status" value="1"/>
</dbReference>
<evidence type="ECO:0000256" key="8">
    <source>
        <dbReference type="PROSITE-ProRule" id="PRU00169"/>
    </source>
</evidence>
<evidence type="ECO:0000256" key="7">
    <source>
        <dbReference type="ARBA" id="ARBA00024867"/>
    </source>
</evidence>
<dbReference type="CDD" id="cd17574">
    <property type="entry name" value="REC_OmpR"/>
    <property type="match status" value="1"/>
</dbReference>
<dbReference type="Proteomes" id="UP000014155">
    <property type="component" value="Unassembled WGS sequence"/>
</dbReference>
<dbReference type="eggNOG" id="COG0745">
    <property type="taxonomic scope" value="Bacteria"/>
</dbReference>
<proteinExistence type="predicted"/>
<feature type="domain" description="OmpR/PhoB-type" evidence="11">
    <location>
        <begin position="128"/>
        <end position="226"/>
    </location>
</feature>
<evidence type="ECO:0000256" key="6">
    <source>
        <dbReference type="ARBA" id="ARBA00023163"/>
    </source>
</evidence>
<dbReference type="GO" id="GO:0006355">
    <property type="term" value="P:regulation of DNA-templated transcription"/>
    <property type="evidence" value="ECO:0007669"/>
    <property type="project" value="InterPro"/>
</dbReference>
<keyword evidence="3" id="KW-0902">Two-component regulatory system</keyword>
<name>S0FMM8_RUMCE</name>
<dbReference type="PROSITE" id="PS51755">
    <property type="entry name" value="OMPR_PHOB"/>
    <property type="match status" value="1"/>
</dbReference>
<dbReference type="FunFam" id="3.40.50.2300:FF:000001">
    <property type="entry name" value="DNA-binding response regulator PhoB"/>
    <property type="match status" value="1"/>
</dbReference>
<keyword evidence="2 8" id="KW-0597">Phosphoprotein</keyword>
<dbReference type="RefSeq" id="WP_004623792.1">
    <property type="nucleotide sequence ID" value="NZ_AORV01000018.1"/>
</dbReference>
<dbReference type="Pfam" id="PF00486">
    <property type="entry name" value="Trans_reg_C"/>
    <property type="match status" value="1"/>
</dbReference>
<dbReference type="GO" id="GO:0000156">
    <property type="term" value="F:phosphorelay response regulator activity"/>
    <property type="evidence" value="ECO:0007669"/>
    <property type="project" value="TreeGrafter"/>
</dbReference>
<evidence type="ECO:0000313" key="13">
    <source>
        <dbReference type="Proteomes" id="UP000014155"/>
    </source>
</evidence>
<feature type="domain" description="Response regulatory" evidence="10">
    <location>
        <begin position="5"/>
        <end position="118"/>
    </location>
</feature>
<dbReference type="SUPFAM" id="SSF52172">
    <property type="entry name" value="CheY-like"/>
    <property type="match status" value="1"/>
</dbReference>
<dbReference type="InterPro" id="IPR001867">
    <property type="entry name" value="OmpR/PhoB-type_DNA-bd"/>
</dbReference>
<dbReference type="PATRIC" id="fig|1195236.3.peg.774"/>
<dbReference type="CDD" id="cd00383">
    <property type="entry name" value="trans_reg_C"/>
    <property type="match status" value="1"/>
</dbReference>
<comment type="function">
    <text evidence="7">May play the central regulatory role in sporulation. It may be an element of the effector pathway responsible for the activation of sporulation genes in response to nutritional stress. Spo0A may act in concert with spo0H (a sigma factor) to control the expression of some genes that are critical to the sporulation process.</text>
</comment>
<dbReference type="InterPro" id="IPR001789">
    <property type="entry name" value="Sig_transdc_resp-reg_receiver"/>
</dbReference>
<reference evidence="12 13" key="1">
    <citation type="journal article" date="2013" name="Genome Announc.">
        <title>Draft Genome Sequence of the Cellulolytic, Mesophilic, Anaerobic Bacterium Clostridium termitidis Strain CT1112 (DSM 5398).</title>
        <authorList>
            <person name="Lal S."/>
            <person name="Ramachandran U."/>
            <person name="Zhang X."/>
            <person name="Munir R."/>
            <person name="Sparling R."/>
            <person name="Levin D.B."/>
        </authorList>
    </citation>
    <scope>NUCLEOTIDE SEQUENCE [LARGE SCALE GENOMIC DNA]</scope>
    <source>
        <strain evidence="12 13">CT1112</strain>
    </source>
</reference>
<dbReference type="Gene3D" id="1.10.10.10">
    <property type="entry name" value="Winged helix-like DNA-binding domain superfamily/Winged helix DNA-binding domain"/>
    <property type="match status" value="1"/>
</dbReference>
<dbReference type="InterPro" id="IPR011006">
    <property type="entry name" value="CheY-like_superfamily"/>
</dbReference>
<dbReference type="EMBL" id="AORV01000018">
    <property type="protein sequence ID" value="EMS73480.1"/>
    <property type="molecule type" value="Genomic_DNA"/>
</dbReference>
<dbReference type="Gene3D" id="6.10.250.690">
    <property type="match status" value="1"/>
</dbReference>
<sequence length="229" mass="26374">MVPTTILIVEDEKQIARFLELELKHEGYAVEIEYDGRGGLRKAEENEPDLILLDIMLPGINGMEVCRRIRQFSEVPVIMLTAKDETTDKVMGLDIGANDYVTKPFVIEELLARIRAVLRNRNQSKQPQKSLAAGDLRMDLAKRQVFRGDESIDLTKKEYDLLEYLLRNKGIVLTRDQILENVWGYDYAGDTNVVDVYIRYLRSKIDDEHDTKLIQTVRGVGYILREEKG</sequence>
<evidence type="ECO:0000256" key="3">
    <source>
        <dbReference type="ARBA" id="ARBA00023012"/>
    </source>
</evidence>
<feature type="DNA-binding region" description="OmpR/PhoB-type" evidence="9">
    <location>
        <begin position="128"/>
        <end position="226"/>
    </location>
</feature>
<dbReference type="Gene3D" id="3.40.50.2300">
    <property type="match status" value="1"/>
</dbReference>
<dbReference type="GO" id="GO:0000976">
    <property type="term" value="F:transcription cis-regulatory region binding"/>
    <property type="evidence" value="ECO:0007669"/>
    <property type="project" value="TreeGrafter"/>
</dbReference>
<dbReference type="SMART" id="SM00448">
    <property type="entry name" value="REC"/>
    <property type="match status" value="1"/>
</dbReference>
<evidence type="ECO:0000313" key="12">
    <source>
        <dbReference type="EMBL" id="EMS73480.1"/>
    </source>
</evidence>
<dbReference type="PANTHER" id="PTHR48111">
    <property type="entry name" value="REGULATOR OF RPOS"/>
    <property type="match status" value="1"/>
</dbReference>
<keyword evidence="4" id="KW-0805">Transcription regulation</keyword>
<dbReference type="SMART" id="SM00862">
    <property type="entry name" value="Trans_reg_C"/>
    <property type="match status" value="1"/>
</dbReference>
<evidence type="ECO:0000256" key="4">
    <source>
        <dbReference type="ARBA" id="ARBA00023015"/>
    </source>
</evidence>
<dbReference type="PANTHER" id="PTHR48111:SF22">
    <property type="entry name" value="REGULATOR OF RPOS"/>
    <property type="match status" value="1"/>
</dbReference>
<feature type="modified residue" description="4-aspartylphosphate" evidence="8">
    <location>
        <position position="54"/>
    </location>
</feature>
<dbReference type="GO" id="GO:0005829">
    <property type="term" value="C:cytosol"/>
    <property type="evidence" value="ECO:0007669"/>
    <property type="project" value="TreeGrafter"/>
</dbReference>
<dbReference type="FunFam" id="1.10.10.10:FF:000005">
    <property type="entry name" value="Two-component system response regulator"/>
    <property type="match status" value="1"/>
</dbReference>
<dbReference type="GO" id="GO:0032993">
    <property type="term" value="C:protein-DNA complex"/>
    <property type="evidence" value="ECO:0007669"/>
    <property type="project" value="TreeGrafter"/>
</dbReference>
<dbReference type="STRING" id="1195236.CTER_0459"/>
<dbReference type="AlphaFoldDB" id="S0FMM8"/>
<evidence type="ECO:0000259" key="11">
    <source>
        <dbReference type="PROSITE" id="PS51755"/>
    </source>
</evidence>
<keyword evidence="13" id="KW-1185">Reference proteome</keyword>
<comment type="caution">
    <text evidence="12">The sequence shown here is derived from an EMBL/GenBank/DDBJ whole genome shotgun (WGS) entry which is preliminary data.</text>
</comment>
<gene>
    <name evidence="12" type="ORF">CTER_0459</name>
</gene>
<keyword evidence="5 9" id="KW-0238">DNA-binding</keyword>
<dbReference type="InterPro" id="IPR039420">
    <property type="entry name" value="WalR-like"/>
</dbReference>
<evidence type="ECO:0000256" key="9">
    <source>
        <dbReference type="PROSITE-ProRule" id="PRU01091"/>
    </source>
</evidence>
<evidence type="ECO:0000259" key="10">
    <source>
        <dbReference type="PROSITE" id="PS50110"/>
    </source>
</evidence>